<dbReference type="Proteomes" id="UP001597459">
    <property type="component" value="Unassembled WGS sequence"/>
</dbReference>
<feature type="domain" description="Gliding motility-associated protein GldM C-terminal" evidence="1">
    <location>
        <begin position="408"/>
        <end position="512"/>
    </location>
</feature>
<dbReference type="Pfam" id="PF21601">
    <property type="entry name" value="GldM_2nd"/>
    <property type="match status" value="1"/>
</dbReference>
<dbReference type="Pfam" id="PF12081">
    <property type="entry name" value="GldM_1st"/>
    <property type="match status" value="1"/>
</dbReference>
<accession>A0ABW5N4Y0</accession>
<dbReference type="Pfam" id="PF12080">
    <property type="entry name" value="GldM_4th"/>
    <property type="match status" value="1"/>
</dbReference>
<dbReference type="NCBIfam" id="TIGR03517">
    <property type="entry name" value="GldM_gliding"/>
    <property type="match status" value="1"/>
</dbReference>
<evidence type="ECO:0000259" key="3">
    <source>
        <dbReference type="Pfam" id="PF21601"/>
    </source>
</evidence>
<evidence type="ECO:0000259" key="2">
    <source>
        <dbReference type="Pfam" id="PF12081"/>
    </source>
</evidence>
<dbReference type="InterPro" id="IPR019859">
    <property type="entry name" value="Motility-assoc_prot_GldM"/>
</dbReference>
<name>A0ABW5N4Y0_9FLAO</name>
<evidence type="ECO:0000313" key="6">
    <source>
        <dbReference type="Proteomes" id="UP001597459"/>
    </source>
</evidence>
<dbReference type="InterPro" id="IPR022719">
    <property type="entry name" value="Motility-assoc_prot_GldM_C"/>
</dbReference>
<dbReference type="InterPro" id="IPR048405">
    <property type="entry name" value="GldM_Ig-like-1"/>
</dbReference>
<feature type="domain" description="Gliding motility-associated protein GldM N-terminal" evidence="2">
    <location>
        <begin position="31"/>
        <end position="218"/>
    </location>
</feature>
<dbReference type="EMBL" id="JBHULX010000001">
    <property type="protein sequence ID" value="MFD2589668.1"/>
    <property type="molecule type" value="Genomic_DNA"/>
</dbReference>
<dbReference type="InterPro" id="IPR022720">
    <property type="entry name" value="Motility-assoc_prot_GldM_N"/>
</dbReference>
<feature type="domain" description="Gliding motility-associated protein GldM first immunoglobulin-like" evidence="3">
    <location>
        <begin position="222"/>
        <end position="321"/>
    </location>
</feature>
<reference evidence="6" key="1">
    <citation type="journal article" date="2019" name="Int. J. Syst. Evol. Microbiol.">
        <title>The Global Catalogue of Microorganisms (GCM) 10K type strain sequencing project: providing services to taxonomists for standard genome sequencing and annotation.</title>
        <authorList>
            <consortium name="The Broad Institute Genomics Platform"/>
            <consortium name="The Broad Institute Genome Sequencing Center for Infectious Disease"/>
            <person name="Wu L."/>
            <person name="Ma J."/>
        </authorList>
    </citation>
    <scope>NUCLEOTIDE SEQUENCE [LARGE SCALE GENOMIC DNA]</scope>
    <source>
        <strain evidence="6">KCTC 42423</strain>
    </source>
</reference>
<gene>
    <name evidence="5" type="primary">gldM</name>
    <name evidence="5" type="ORF">ACFSTE_02425</name>
</gene>
<sequence>MAGGKLSPRQKMINLMYLVFIAMLALNMSKEVLAAFGLMNEKLTESNQATTERNSAFMQGLAEKVSEQPAKYTPLKEKADQTSKLSGELVSYIENLKSTLTKDVSDPKDYVTMDKSVTLDELFFKGGTITPAGKEFVSKIEEYRDGVSGILEEKYSDIANDVKKEFSTSEVTNRDKVKVDWLKYNFEGYPLVATLTKLTQMQSDVKNTESKVLSAMLSGQLQSEVSLSNFEAIVVPDKTAFFSGEKFKGRIILGKKDKTLKAHKVVVNGKELSPESMQEGQTILDFPAGNVGERDIKGEFQFKEGDSIVTIPIESSYAVIPKPNSAVISADKMNVVYRGVNNPMTISIPGVPSVNATAPGLRKAGGAGKYVMNVTTVKSREVSIKVSGKLPNGSSVSDSKKFRIKDIPRPVGTVRGEDGSIKMSKNALQIASVGAILPDFDFDIKLKVSGFKFKVEGQPTVSVSGGRLNSQAKSALRKAKRGSSVQIIDIKARLTTNKGYKLKKISPVIVELTN</sequence>
<evidence type="ECO:0000313" key="5">
    <source>
        <dbReference type="EMBL" id="MFD2589668.1"/>
    </source>
</evidence>
<dbReference type="InterPro" id="IPR048406">
    <property type="entry name" value="GldM_Ig-like-2"/>
</dbReference>
<dbReference type="Pfam" id="PF21602">
    <property type="entry name" value="GldM_3rd"/>
    <property type="match status" value="1"/>
</dbReference>
<evidence type="ECO:0000259" key="4">
    <source>
        <dbReference type="Pfam" id="PF21602"/>
    </source>
</evidence>
<organism evidence="5 6">
    <name type="scientific">Aquimarina hainanensis</name>
    <dbReference type="NCBI Taxonomy" id="1578017"/>
    <lineage>
        <taxon>Bacteria</taxon>
        <taxon>Pseudomonadati</taxon>
        <taxon>Bacteroidota</taxon>
        <taxon>Flavobacteriia</taxon>
        <taxon>Flavobacteriales</taxon>
        <taxon>Flavobacteriaceae</taxon>
        <taxon>Aquimarina</taxon>
    </lineage>
</organism>
<dbReference type="RefSeq" id="WP_176027727.1">
    <property type="nucleotide sequence ID" value="NZ_JBHSJV010000001.1"/>
</dbReference>
<protein>
    <submittedName>
        <fullName evidence="5">Gliding motility protein GldM</fullName>
    </submittedName>
</protein>
<proteinExistence type="predicted"/>
<comment type="caution">
    <text evidence="5">The sequence shown here is derived from an EMBL/GenBank/DDBJ whole genome shotgun (WGS) entry which is preliminary data.</text>
</comment>
<evidence type="ECO:0000259" key="1">
    <source>
        <dbReference type="Pfam" id="PF12080"/>
    </source>
</evidence>
<feature type="domain" description="Gliding motility-associated protein GldM second immunoglobulin-like" evidence="4">
    <location>
        <begin position="325"/>
        <end position="405"/>
    </location>
</feature>
<keyword evidence="6" id="KW-1185">Reference proteome</keyword>